<feature type="binding site" evidence="5">
    <location>
        <position position="66"/>
    </location>
    <ligand>
        <name>substrate</name>
    </ligand>
</feature>
<dbReference type="GO" id="GO:0035515">
    <property type="term" value="F:oxidative RNA demethylase activity"/>
    <property type="evidence" value="ECO:0007669"/>
    <property type="project" value="TreeGrafter"/>
</dbReference>
<evidence type="ECO:0000313" key="9">
    <source>
        <dbReference type="Proteomes" id="UP001169823"/>
    </source>
</evidence>
<protein>
    <submittedName>
        <fullName evidence="8">Alpha-ketoglutarate-dependent dioxygenase AlkB</fullName>
    </submittedName>
</protein>
<evidence type="ECO:0000256" key="1">
    <source>
        <dbReference type="ARBA" id="ARBA00022723"/>
    </source>
</evidence>
<proteinExistence type="predicted"/>
<feature type="binding site" evidence="6">
    <location>
        <position position="123"/>
    </location>
    <ligand>
        <name>Fe cation</name>
        <dbReference type="ChEBI" id="CHEBI:24875"/>
        <note>catalytic</note>
    </ligand>
</feature>
<organism evidence="8 9">
    <name type="scientific">Celeribacter halophilus</name>
    <dbReference type="NCBI Taxonomy" id="576117"/>
    <lineage>
        <taxon>Bacteria</taxon>
        <taxon>Pseudomonadati</taxon>
        <taxon>Pseudomonadota</taxon>
        <taxon>Alphaproteobacteria</taxon>
        <taxon>Rhodobacterales</taxon>
        <taxon>Roseobacteraceae</taxon>
        <taxon>Celeribacter</taxon>
    </lineage>
</organism>
<dbReference type="InterPro" id="IPR004574">
    <property type="entry name" value="Alkb"/>
</dbReference>
<name>A0AAW7XW45_9RHOB</name>
<sequence>MVKMQEVSPLNLRGMQVFKGLLTPEEQGRLVDDLRAVVREVPLFHPVTPSGKPMSVRMTSAGQFGWITDVRGYRYSKAHPSGQGWPAIPEMALKVWSKVSGATRAPETCLINFYDAGAKMGLHQDRDEQDFTQPVVSISLGDEALFRVGNETRGGKTESLWLASGDVVVMGGTSRLLYHGIDRVKPQSSTLLPKGGRINLTLRVVT</sequence>
<feature type="binding site" evidence="5">
    <location>
        <begin position="73"/>
        <end position="75"/>
    </location>
    <ligand>
        <name>substrate</name>
    </ligand>
</feature>
<evidence type="ECO:0000256" key="2">
    <source>
        <dbReference type="ARBA" id="ARBA00022964"/>
    </source>
</evidence>
<comment type="caution">
    <text evidence="8">The sequence shown here is derived from an EMBL/GenBank/DDBJ whole genome shotgun (WGS) entry which is preliminary data.</text>
</comment>
<evidence type="ECO:0000313" key="8">
    <source>
        <dbReference type="EMBL" id="MDO6458504.1"/>
    </source>
</evidence>
<keyword evidence="3" id="KW-0560">Oxidoreductase</keyword>
<dbReference type="Gene3D" id="2.60.120.590">
    <property type="entry name" value="Alpha-ketoglutarate-dependent dioxygenase AlkB-like"/>
    <property type="match status" value="1"/>
</dbReference>
<keyword evidence="2 8" id="KW-0223">Dioxygenase</keyword>
<evidence type="ECO:0000259" key="7">
    <source>
        <dbReference type="PROSITE" id="PS51471"/>
    </source>
</evidence>
<evidence type="ECO:0000256" key="5">
    <source>
        <dbReference type="PIRSR" id="PIRSR604574-1"/>
    </source>
</evidence>
<accession>A0AAW7XW45</accession>
<dbReference type="GO" id="GO:0035513">
    <property type="term" value="P:oxidative RNA demethylation"/>
    <property type="evidence" value="ECO:0007669"/>
    <property type="project" value="TreeGrafter"/>
</dbReference>
<comment type="cofactor">
    <cofactor evidence="6">
        <name>Fe(2+)</name>
        <dbReference type="ChEBI" id="CHEBI:29033"/>
    </cofactor>
    <text evidence="6">Binds 1 Fe(2+) ion per subunit.</text>
</comment>
<dbReference type="GO" id="GO:0005737">
    <property type="term" value="C:cytoplasm"/>
    <property type="evidence" value="ECO:0007669"/>
    <property type="project" value="TreeGrafter"/>
</dbReference>
<keyword evidence="1 6" id="KW-0479">Metal-binding</keyword>
<dbReference type="SUPFAM" id="SSF51197">
    <property type="entry name" value="Clavaminate synthase-like"/>
    <property type="match status" value="1"/>
</dbReference>
<feature type="binding site" evidence="5">
    <location>
        <begin position="112"/>
        <end position="114"/>
    </location>
    <ligand>
        <name>2-oxoglutarate</name>
        <dbReference type="ChEBI" id="CHEBI:16810"/>
    </ligand>
</feature>
<feature type="domain" description="Fe2OG dioxygenase" evidence="7">
    <location>
        <begin position="105"/>
        <end position="206"/>
    </location>
</feature>
<dbReference type="Pfam" id="PF13532">
    <property type="entry name" value="2OG-FeII_Oxy_2"/>
    <property type="match status" value="1"/>
</dbReference>
<feature type="binding site" evidence="5">
    <location>
        <position position="153"/>
    </location>
    <ligand>
        <name>substrate</name>
    </ligand>
</feature>
<keyword evidence="4 6" id="KW-0408">Iron</keyword>
<dbReference type="GO" id="GO:0035516">
    <property type="term" value="F:broad specificity oxidative DNA demethylase activity"/>
    <property type="evidence" value="ECO:0007669"/>
    <property type="project" value="TreeGrafter"/>
</dbReference>
<dbReference type="PANTHER" id="PTHR16557:SF2">
    <property type="entry name" value="NUCLEIC ACID DIOXYGENASE ALKBH1"/>
    <property type="match status" value="1"/>
</dbReference>
<dbReference type="InterPro" id="IPR027450">
    <property type="entry name" value="AlkB-like"/>
</dbReference>
<feature type="binding site" evidence="6">
    <location>
        <position position="179"/>
    </location>
    <ligand>
        <name>Fe cation</name>
        <dbReference type="ChEBI" id="CHEBI:24875"/>
        <note>catalytic</note>
    </ligand>
</feature>
<gene>
    <name evidence="8" type="ORF">Q4494_15560</name>
</gene>
<evidence type="ECO:0000256" key="4">
    <source>
        <dbReference type="ARBA" id="ARBA00023004"/>
    </source>
</evidence>
<evidence type="ECO:0000256" key="6">
    <source>
        <dbReference type="PIRSR" id="PIRSR604574-2"/>
    </source>
</evidence>
<evidence type="ECO:0000256" key="3">
    <source>
        <dbReference type="ARBA" id="ARBA00023002"/>
    </source>
</evidence>
<feature type="binding site" evidence="6">
    <location>
        <position position="125"/>
    </location>
    <ligand>
        <name>Fe cation</name>
        <dbReference type="ChEBI" id="CHEBI:24875"/>
        <note>catalytic</note>
    </ligand>
</feature>
<feature type="binding site" evidence="5">
    <location>
        <begin position="197"/>
        <end position="203"/>
    </location>
    <ligand>
        <name>2-oxoglutarate</name>
        <dbReference type="ChEBI" id="CHEBI:16810"/>
    </ligand>
</feature>
<reference evidence="8" key="1">
    <citation type="submission" date="2023-07" db="EMBL/GenBank/DDBJ databases">
        <title>Genome content predicts the carbon catabolic preferences of heterotrophic bacteria.</title>
        <authorList>
            <person name="Gralka M."/>
        </authorList>
    </citation>
    <scope>NUCLEOTIDE SEQUENCE</scope>
    <source>
        <strain evidence="8">I2M02</strain>
    </source>
</reference>
<dbReference type="InterPro" id="IPR005123">
    <property type="entry name" value="Oxoglu/Fe-dep_dioxygenase_dom"/>
</dbReference>
<dbReference type="GO" id="GO:0008198">
    <property type="term" value="F:ferrous iron binding"/>
    <property type="evidence" value="ECO:0007669"/>
    <property type="project" value="TreeGrafter"/>
</dbReference>
<dbReference type="EMBL" id="JAUOPJ010000014">
    <property type="protein sequence ID" value="MDO6458504.1"/>
    <property type="molecule type" value="Genomic_DNA"/>
</dbReference>
<dbReference type="AlphaFoldDB" id="A0AAW7XW45"/>
<dbReference type="PROSITE" id="PS51471">
    <property type="entry name" value="FE2OG_OXY"/>
    <property type="match status" value="1"/>
</dbReference>
<feature type="binding site" evidence="5">
    <location>
        <position position="127"/>
    </location>
    <ligand>
        <name>substrate</name>
    </ligand>
</feature>
<dbReference type="PANTHER" id="PTHR16557">
    <property type="entry name" value="ALKYLATED DNA REPAIR PROTEIN ALKB-RELATED"/>
    <property type="match status" value="1"/>
</dbReference>
<dbReference type="Proteomes" id="UP001169823">
    <property type="component" value="Unassembled WGS sequence"/>
</dbReference>
<dbReference type="InterPro" id="IPR037151">
    <property type="entry name" value="AlkB-like_sf"/>
</dbReference>